<name>A0A0P7BMQ5_9HYPO</name>
<dbReference type="OrthoDB" id="27483at2759"/>
<comment type="caution">
    <text evidence="3">The sequence shown here is derived from an EMBL/GenBank/DDBJ whole genome shotgun (WGS) entry which is preliminary data.</text>
</comment>
<evidence type="ECO:0000256" key="1">
    <source>
        <dbReference type="SAM" id="MobiDB-lite"/>
    </source>
</evidence>
<dbReference type="PANTHER" id="PTHR33099">
    <property type="entry name" value="FE2OG DIOXYGENASE DOMAIN-CONTAINING PROTEIN"/>
    <property type="match status" value="1"/>
</dbReference>
<reference evidence="3 4" key="1">
    <citation type="submission" date="2015-09" db="EMBL/GenBank/DDBJ databases">
        <title>Draft genome of a European isolate of the apple canker pathogen Neonectria ditissima.</title>
        <authorList>
            <person name="Gomez-Cortecero A."/>
            <person name="Harrison R.J."/>
            <person name="Armitage A.D."/>
        </authorList>
    </citation>
    <scope>NUCLEOTIDE SEQUENCE [LARGE SCALE GENOMIC DNA]</scope>
    <source>
        <strain evidence="3 4">R09/05</strain>
    </source>
</reference>
<dbReference type="PANTHER" id="PTHR33099:SF7">
    <property type="entry name" value="MYND-TYPE DOMAIN-CONTAINING PROTEIN"/>
    <property type="match status" value="1"/>
</dbReference>
<dbReference type="InterPro" id="IPR005123">
    <property type="entry name" value="Oxoglu/Fe-dep_dioxygenase_dom"/>
</dbReference>
<evidence type="ECO:0000313" key="3">
    <source>
        <dbReference type="EMBL" id="KPM41799.1"/>
    </source>
</evidence>
<sequence>MSDSDTEPFSDWHSGLVDCLDGIRTAGDFSWTATYNVFVNPGLEMDGYGQVPLPLSPRDAQAIKKACRPAPFGMGDQTLVDDSVRKTWELDCSQFRPANPRWQAFLDGNVLAAASQRLGLGAAVTAKPHKLLLYEPGSFFKPHKDSQKEPGMVGTLVVCLPSEHEGGDVQLSFKGEKRSYATGPASRFDLTALAWFGDVLHEVKKLTSGYRLVLTYNIVLPSNTSPLSASFFDAQTEKLQRILTDWQKTDRKAYRMYYLLDHQYSESSLSLGKLVGRDVAVCQLLNHVASASSFSVFLAHMTHHKERQEEEPYDDDEECTELRKIYTCDGQLIAQGLAVHPKEIPYPVLAYHDDAAADSEDEPEYLGNEDSPIRFRYHNTVVVLFATPMLHSLLNLDAGNVMVDALVSEVARDFKNRPDDDEAVACAVQVIKKCYENKKHQSSSTLPQMIQWSVTLNNDTLYEAAVAVGKYRPQVQQAIARLVEKEYTKCADPQSFEGQVWDKWLGTFVKDTDSITWLEQALSTFSSYLQDTQLKASFQSWKSATLTTQLETRPQLKDGDHDFVINAMSAHHNNTEWFTTSLLPHLRSRGTSSLLCRVLSTVFRSKDFASDETKAIFKLIAKDCKLTLALRTTNLKSGYPHSLVLSSFVSLIDQGLELGLADSVRNLLDKSRLRFQAGKFPDGAGPSVATLLSDLVRTLQKQSNLKATMVATLKAFFETALRKGLRNTAPVYPVEQLKGWAVPAQGCGDSSCSDCKDLGDFLLAEDRESIRFPLATTQTRHKHLEGFLYRKGVLDWETVWEGPMFSDTPRWFTVMKKKTMFQRDLDLFEPPMKALEDRMKPLKGDYLKKLLGEDGYRELVLLEGIRPGGDGAGEKGQQGEAGDGHVVGKRPAEEELGDAQKRHKAVR</sequence>
<keyword evidence="4" id="KW-1185">Reference proteome</keyword>
<organism evidence="3 4">
    <name type="scientific">Neonectria ditissima</name>
    <dbReference type="NCBI Taxonomy" id="78410"/>
    <lineage>
        <taxon>Eukaryota</taxon>
        <taxon>Fungi</taxon>
        <taxon>Dikarya</taxon>
        <taxon>Ascomycota</taxon>
        <taxon>Pezizomycotina</taxon>
        <taxon>Sordariomycetes</taxon>
        <taxon>Hypocreomycetidae</taxon>
        <taxon>Hypocreales</taxon>
        <taxon>Nectriaceae</taxon>
        <taxon>Neonectria</taxon>
    </lineage>
</organism>
<proteinExistence type="predicted"/>
<feature type="domain" description="Fe2OG dioxygenase" evidence="2">
    <location>
        <begin position="125"/>
        <end position="220"/>
    </location>
</feature>
<dbReference type="AlphaFoldDB" id="A0A0P7BMQ5"/>
<feature type="compositionally biased region" description="Gly residues" evidence="1">
    <location>
        <begin position="867"/>
        <end position="881"/>
    </location>
</feature>
<dbReference type="Proteomes" id="UP000050424">
    <property type="component" value="Unassembled WGS sequence"/>
</dbReference>
<accession>A0A0P7BMQ5</accession>
<feature type="region of interest" description="Disordered" evidence="1">
    <location>
        <begin position="867"/>
        <end position="907"/>
    </location>
</feature>
<dbReference type="EMBL" id="LKCW01000058">
    <property type="protein sequence ID" value="KPM41799.1"/>
    <property type="molecule type" value="Genomic_DNA"/>
</dbReference>
<evidence type="ECO:0000313" key="4">
    <source>
        <dbReference type="Proteomes" id="UP000050424"/>
    </source>
</evidence>
<protein>
    <recommendedName>
        <fullName evidence="2">Fe2OG dioxygenase domain-containing protein</fullName>
    </recommendedName>
</protein>
<dbReference type="Gene3D" id="2.60.120.620">
    <property type="entry name" value="q2cbj1_9rhob like domain"/>
    <property type="match status" value="1"/>
</dbReference>
<dbReference type="PROSITE" id="PS51471">
    <property type="entry name" value="FE2OG_OXY"/>
    <property type="match status" value="1"/>
</dbReference>
<evidence type="ECO:0000259" key="2">
    <source>
        <dbReference type="PROSITE" id="PS51471"/>
    </source>
</evidence>
<gene>
    <name evidence="3" type="ORF">AK830_g4682</name>
</gene>